<dbReference type="PANTHER" id="PTHR46796:SF13">
    <property type="entry name" value="HTH-TYPE TRANSCRIPTIONAL ACTIVATOR RHAS"/>
    <property type="match status" value="1"/>
</dbReference>
<evidence type="ECO:0000313" key="8">
    <source>
        <dbReference type="Proteomes" id="UP000030949"/>
    </source>
</evidence>
<dbReference type="InterPro" id="IPR009057">
    <property type="entry name" value="Homeodomain-like_sf"/>
</dbReference>
<evidence type="ECO:0000256" key="2">
    <source>
        <dbReference type="ARBA" id="ARBA00023015"/>
    </source>
</evidence>
<keyword evidence="2" id="KW-0805">Transcription regulation</keyword>
<evidence type="ECO:0000313" key="7">
    <source>
        <dbReference type="EMBL" id="KHK66643.1"/>
    </source>
</evidence>
<comment type="subcellular location">
    <subcellularLocation>
        <location evidence="1">Cytoplasm</location>
    </subcellularLocation>
</comment>
<name>A0A0B1ZBH3_9PSED</name>
<dbReference type="EMBL" id="JQGJ01000001">
    <property type="protein sequence ID" value="KHK66643.1"/>
    <property type="molecule type" value="Genomic_DNA"/>
</dbReference>
<evidence type="ECO:0000256" key="5">
    <source>
        <dbReference type="ARBA" id="ARBA00037345"/>
    </source>
</evidence>
<dbReference type="PRINTS" id="PR00032">
    <property type="entry name" value="HTHARAC"/>
</dbReference>
<keyword evidence="3" id="KW-0238">DNA-binding</keyword>
<dbReference type="AlphaFoldDB" id="A0A0B1ZBH3"/>
<dbReference type="InterPro" id="IPR020449">
    <property type="entry name" value="Tscrpt_reg_AraC-type_HTH"/>
</dbReference>
<dbReference type="RefSeq" id="WP_034114517.1">
    <property type="nucleotide sequence ID" value="NZ_JQGJ02000002.1"/>
</dbReference>
<evidence type="ECO:0000259" key="6">
    <source>
        <dbReference type="PROSITE" id="PS01124"/>
    </source>
</evidence>
<comment type="function">
    <text evidence="5">Regulatory protein of the TOL plasmid xyl operons. XylS activates the xylXYZLTEGFJQKIH operon required for the degradation of toluene, m-xylene and p-xylene.</text>
</comment>
<organism evidence="7 8">
    <name type="scientific">Pseudomonas frederiksbergensis</name>
    <dbReference type="NCBI Taxonomy" id="104087"/>
    <lineage>
        <taxon>Bacteria</taxon>
        <taxon>Pseudomonadati</taxon>
        <taxon>Pseudomonadota</taxon>
        <taxon>Gammaproteobacteria</taxon>
        <taxon>Pseudomonadales</taxon>
        <taxon>Pseudomonadaceae</taxon>
        <taxon>Pseudomonas</taxon>
    </lineage>
</organism>
<dbReference type="InterPro" id="IPR018060">
    <property type="entry name" value="HTH_AraC"/>
</dbReference>
<sequence>MNAIHYSEYDCEASGNFLTEASLARQGFDIRVEHAQWSNTGTALIETGDSCLLRLMLPTSAQTKPNFGSFPSHGAHRFHPLGNLLFIPRGTEFHLRHAASEQKALVCLFDPSSLGVLGSYRWNWQDGVSEAMLNLQSGYLHASLQRLAEEVAHPGFASELQTECLLTSIALDLRREFIDADDDAVHSSHSAEKLSPRQLNILRELLDSASDEGRSLGHLAQACQLPLRTLSSRCKNTTGMTLRQYAAQSRLQKAVALLADSRLLIKQVAYQAGFNNAAAFSAAFRKELGVTPEEFRHQRQR</sequence>
<evidence type="ECO:0000256" key="1">
    <source>
        <dbReference type="ARBA" id="ARBA00004496"/>
    </source>
</evidence>
<evidence type="ECO:0000256" key="4">
    <source>
        <dbReference type="ARBA" id="ARBA00023163"/>
    </source>
</evidence>
<dbReference type="Pfam" id="PF12833">
    <property type="entry name" value="HTH_18"/>
    <property type="match status" value="1"/>
</dbReference>
<dbReference type="InterPro" id="IPR018062">
    <property type="entry name" value="HTH_AraC-typ_CS"/>
</dbReference>
<dbReference type="Proteomes" id="UP000030949">
    <property type="component" value="Unassembled WGS sequence"/>
</dbReference>
<proteinExistence type="predicted"/>
<feature type="domain" description="HTH araC/xylS-type" evidence="6">
    <location>
        <begin position="200"/>
        <end position="298"/>
    </location>
</feature>
<dbReference type="GO" id="GO:0043565">
    <property type="term" value="F:sequence-specific DNA binding"/>
    <property type="evidence" value="ECO:0007669"/>
    <property type="project" value="InterPro"/>
</dbReference>
<dbReference type="PANTHER" id="PTHR46796">
    <property type="entry name" value="HTH-TYPE TRANSCRIPTIONAL ACTIVATOR RHAS-RELATED"/>
    <property type="match status" value="1"/>
</dbReference>
<dbReference type="OrthoDB" id="6970232at2"/>
<dbReference type="PROSITE" id="PS00041">
    <property type="entry name" value="HTH_ARAC_FAMILY_1"/>
    <property type="match status" value="1"/>
</dbReference>
<evidence type="ECO:0000256" key="3">
    <source>
        <dbReference type="ARBA" id="ARBA00023125"/>
    </source>
</evidence>
<comment type="caution">
    <text evidence="7">The sequence shown here is derived from an EMBL/GenBank/DDBJ whole genome shotgun (WGS) entry which is preliminary data.</text>
</comment>
<dbReference type="GO" id="GO:0009893">
    <property type="term" value="P:positive regulation of metabolic process"/>
    <property type="evidence" value="ECO:0007669"/>
    <property type="project" value="UniProtKB-ARBA"/>
</dbReference>
<dbReference type="SUPFAM" id="SSF46689">
    <property type="entry name" value="Homeodomain-like"/>
    <property type="match status" value="1"/>
</dbReference>
<protein>
    <submittedName>
        <fullName evidence="7">AraC family transcriptional regulator</fullName>
    </submittedName>
</protein>
<keyword evidence="4" id="KW-0804">Transcription</keyword>
<dbReference type="SMART" id="SM00342">
    <property type="entry name" value="HTH_ARAC"/>
    <property type="match status" value="1"/>
</dbReference>
<dbReference type="GO" id="GO:0003700">
    <property type="term" value="F:DNA-binding transcription factor activity"/>
    <property type="evidence" value="ECO:0007669"/>
    <property type="project" value="InterPro"/>
</dbReference>
<accession>A0A0B1ZBH3</accession>
<gene>
    <name evidence="7" type="ORF">JZ00_02040</name>
</gene>
<dbReference type="InterPro" id="IPR050204">
    <property type="entry name" value="AraC_XylS_family_regulators"/>
</dbReference>
<reference evidence="8" key="1">
    <citation type="submission" date="2015-03" db="EMBL/GenBank/DDBJ databases">
        <title>Pseudomonas frederiksbergensis hydrocarbon degrader.</title>
        <authorList>
            <person name="Brown L.M."/>
            <person name="Ruiz O.N."/>
            <person name="Mueller S."/>
            <person name="Gunasekera T.S."/>
        </authorList>
    </citation>
    <scope>NUCLEOTIDE SEQUENCE [LARGE SCALE GENOMIC DNA]</scope>
    <source>
        <strain evidence="8">SI8</strain>
    </source>
</reference>
<dbReference type="Gene3D" id="1.10.10.60">
    <property type="entry name" value="Homeodomain-like"/>
    <property type="match status" value="1"/>
</dbReference>
<dbReference type="GO" id="GO:0005737">
    <property type="term" value="C:cytoplasm"/>
    <property type="evidence" value="ECO:0007669"/>
    <property type="project" value="UniProtKB-SubCell"/>
</dbReference>
<dbReference type="PROSITE" id="PS01124">
    <property type="entry name" value="HTH_ARAC_FAMILY_2"/>
    <property type="match status" value="1"/>
</dbReference>